<dbReference type="Proteomes" id="UP000001511">
    <property type="component" value="Plasmid pAzo01"/>
</dbReference>
<proteinExistence type="predicted"/>
<gene>
    <name evidence="1" type="ordered locus">Aazo_5277</name>
</gene>
<dbReference type="AlphaFoldDB" id="D7E5M3"/>
<evidence type="ECO:0000313" key="2">
    <source>
        <dbReference type="Proteomes" id="UP000001511"/>
    </source>
</evidence>
<keyword evidence="1" id="KW-0614">Plasmid</keyword>
<keyword evidence="2" id="KW-1185">Reference proteome</keyword>
<geneLocation type="plasmid" evidence="1 2">
    <name>pAzo01</name>
</geneLocation>
<name>D7E5M3_NOSA0</name>
<evidence type="ECO:0000313" key="1">
    <source>
        <dbReference type="EMBL" id="ADI66282.1"/>
    </source>
</evidence>
<dbReference type="KEGG" id="naz:Aazo_5277"/>
<protein>
    <submittedName>
        <fullName evidence="1">Uncharacterized protein</fullName>
    </submittedName>
</protein>
<dbReference type="HOGENOM" id="CLU_2410322_0_0_3"/>
<accession>D7E5M3</accession>
<reference evidence="1 2" key="1">
    <citation type="journal article" date="2010" name="PLoS ONE">
        <title>Genome erosion in a nitrogen-fixing vertically transmitted endosymbiotic multicellular cyanobacterium.</title>
        <authorList>
            <person name="Ran L."/>
            <person name="Larsson J."/>
            <person name="Vigil-Stenman T."/>
            <person name="Nylander J.A."/>
            <person name="Ininbergs K."/>
            <person name="Zheng W.W."/>
            <person name="Lapidus A."/>
            <person name="Lowry S."/>
            <person name="Haselkorn R."/>
            <person name="Bergman B."/>
        </authorList>
    </citation>
    <scope>NUCLEOTIDE SEQUENCE [LARGE SCALE GENOMIC DNA]</scope>
    <source>
        <strain evidence="2">0708</strain>
        <plasmid evidence="2">Plasmid pAzo01</plasmid>
    </source>
</reference>
<organism evidence="1 2">
    <name type="scientific">Nostoc azollae (strain 0708)</name>
    <name type="common">Anabaena azollae (strain 0708)</name>
    <dbReference type="NCBI Taxonomy" id="551115"/>
    <lineage>
        <taxon>Bacteria</taxon>
        <taxon>Bacillati</taxon>
        <taxon>Cyanobacteriota</taxon>
        <taxon>Cyanophyceae</taxon>
        <taxon>Nostocales</taxon>
        <taxon>Nostocaceae</taxon>
        <taxon>Trichormus</taxon>
    </lineage>
</organism>
<sequence length="92" mass="10532">MSIFSDDKKSNSSWNISRNLKPKDNDINNWVGIKKYLNIERVDKLSVILPILRNALAHGRIFTEGDKMILTNISYCSTQKAKDGTLYRNSIT</sequence>
<dbReference type="EMBL" id="CP002060">
    <property type="protein sequence ID" value="ADI66282.1"/>
    <property type="molecule type" value="Genomic_DNA"/>
</dbReference>